<feature type="compositionally biased region" description="Basic residues" evidence="2">
    <location>
        <begin position="663"/>
        <end position="677"/>
    </location>
</feature>
<feature type="compositionally biased region" description="Basic and acidic residues" evidence="2">
    <location>
        <begin position="597"/>
        <end position="608"/>
    </location>
</feature>
<protein>
    <recommendedName>
        <fullName evidence="3">SWIM-type domain-containing protein</fullName>
    </recommendedName>
</protein>
<dbReference type="Proteomes" id="UP000594262">
    <property type="component" value="Unplaced"/>
</dbReference>
<accession>A0A7M5XCU8</accession>
<keyword evidence="1" id="KW-0862">Zinc</keyword>
<feature type="compositionally biased region" description="Basic and acidic residues" evidence="2">
    <location>
        <begin position="735"/>
        <end position="747"/>
    </location>
</feature>
<dbReference type="OrthoDB" id="5984937at2759"/>
<evidence type="ECO:0000313" key="4">
    <source>
        <dbReference type="EnsemblMetazoa" id="CLYHEMP020631.1"/>
    </source>
</evidence>
<sequence>MKAVRDNALYINTLTADDIRNLVKFFNTLKLNDESDIVFKVYQSQPRKAKVKELDTEKVSTSDEELDLLRQLKLGESYSRRNFIKPSQWDFPIQQYSLLHQSEPQQYLLNKYGSTIHIVEIKAEDYGFNIIGVSLFVLFVRTNVDYQVVGTILCNRYNNHTKVLKEALTEFKEINEFWKPKYLMIDPSESMVAAVKDVFPGSEFFFNKESCIREWQTYLTDPSNGVKDHSDKILGHLKALQMAESIDEVDRLMDNIPPEEDWLKSVEFSGDGFWISQYEKWMKCCLPKDLIFFLRDDWLRSAVHFYRNILESYSKKDTKGLMMLMAKLTDEKPKSRYSDSYVLKNEMLFKDAMSAATRYSSFEKNFGLPSFMMSHCASIMDNSQTTKSNNTGHTVTLGNQRTFPSCNCENWKFNRMPCAHFLRIFKETNARYSSLSPLYRASPCFQIDLSRVRNKSKSLSKGNILPSEIVSSNSTAEIFALKDPPIDFQNESKQLHENEVREDVHSSSNEKSSAHHQVPHVQSKRKDETILSHKTQLKMLPNTASKFPSLTPIIGAKISPVTPIFGASISDKNKASQQIEKLNSIPSENEKIRTWLQEQKLRKKDDSSKTTGTSNRLQNKNSKQTSTLSQPENPTKRKTNCEIIGEKRKLLSNTKFHVSTTTKKSKRLSQKMKHKKTSLQTEKQTSNTTEQEGTCSNATKLQPKTYQYASYVEPSKQSASSSVSSIQNEGLIPDVEIKDESQSIRFP</sequence>
<feature type="region of interest" description="Disordered" evidence="2">
    <location>
        <begin position="597"/>
        <end position="747"/>
    </location>
</feature>
<keyword evidence="1" id="KW-0479">Metal-binding</keyword>
<evidence type="ECO:0000256" key="1">
    <source>
        <dbReference type="PROSITE-ProRule" id="PRU00325"/>
    </source>
</evidence>
<keyword evidence="1" id="KW-0863">Zinc-finger</keyword>
<feature type="compositionally biased region" description="Polar residues" evidence="2">
    <location>
        <begin position="651"/>
        <end position="662"/>
    </location>
</feature>
<feature type="compositionally biased region" description="Polar residues" evidence="2">
    <location>
        <begin position="678"/>
        <end position="708"/>
    </location>
</feature>
<dbReference type="PROSITE" id="PS50966">
    <property type="entry name" value="ZF_SWIM"/>
    <property type="match status" value="1"/>
</dbReference>
<dbReference type="PANTHER" id="PTHR47456">
    <property type="entry name" value="PHD-TYPE DOMAIN-CONTAINING PROTEIN"/>
    <property type="match status" value="1"/>
</dbReference>
<feature type="region of interest" description="Disordered" evidence="2">
    <location>
        <begin position="498"/>
        <end position="527"/>
    </location>
</feature>
<feature type="domain" description="SWIM-type" evidence="3">
    <location>
        <begin position="393"/>
        <end position="429"/>
    </location>
</feature>
<evidence type="ECO:0000256" key="2">
    <source>
        <dbReference type="SAM" id="MobiDB-lite"/>
    </source>
</evidence>
<feature type="compositionally biased region" description="Polar residues" evidence="2">
    <location>
        <begin position="609"/>
        <end position="633"/>
    </location>
</feature>
<evidence type="ECO:0000259" key="3">
    <source>
        <dbReference type="PROSITE" id="PS50966"/>
    </source>
</evidence>
<dbReference type="InterPro" id="IPR007527">
    <property type="entry name" value="Znf_SWIM"/>
</dbReference>
<dbReference type="GO" id="GO:0008270">
    <property type="term" value="F:zinc ion binding"/>
    <property type="evidence" value="ECO:0007669"/>
    <property type="project" value="UniProtKB-KW"/>
</dbReference>
<dbReference type="AlphaFoldDB" id="A0A7M5XCU8"/>
<dbReference type="EnsemblMetazoa" id="CLYHEMT020631.1">
    <property type="protein sequence ID" value="CLYHEMP020631.1"/>
    <property type="gene ID" value="CLYHEMG020631"/>
</dbReference>
<feature type="compositionally biased region" description="Low complexity" evidence="2">
    <location>
        <begin position="715"/>
        <end position="725"/>
    </location>
</feature>
<keyword evidence="5" id="KW-1185">Reference proteome</keyword>
<name>A0A7M5XCU8_9CNID</name>
<organism evidence="4 5">
    <name type="scientific">Clytia hemisphaerica</name>
    <dbReference type="NCBI Taxonomy" id="252671"/>
    <lineage>
        <taxon>Eukaryota</taxon>
        <taxon>Metazoa</taxon>
        <taxon>Cnidaria</taxon>
        <taxon>Hydrozoa</taxon>
        <taxon>Hydroidolina</taxon>
        <taxon>Leptothecata</taxon>
        <taxon>Obeliida</taxon>
        <taxon>Clytiidae</taxon>
        <taxon>Clytia</taxon>
    </lineage>
</organism>
<reference evidence="4" key="1">
    <citation type="submission" date="2021-01" db="UniProtKB">
        <authorList>
            <consortium name="EnsemblMetazoa"/>
        </authorList>
    </citation>
    <scope>IDENTIFICATION</scope>
</reference>
<proteinExistence type="predicted"/>
<evidence type="ECO:0000313" key="5">
    <source>
        <dbReference type="Proteomes" id="UP000594262"/>
    </source>
</evidence>